<feature type="transmembrane region" description="Helical" evidence="1">
    <location>
        <begin position="145"/>
        <end position="164"/>
    </location>
</feature>
<keyword evidence="1" id="KW-0472">Membrane</keyword>
<feature type="transmembrane region" description="Helical" evidence="1">
    <location>
        <begin position="117"/>
        <end position="139"/>
    </location>
</feature>
<organism evidence="2 3">
    <name type="scientific">Pseudolysinimonas yzui</name>
    <dbReference type="NCBI Taxonomy" id="2708254"/>
    <lineage>
        <taxon>Bacteria</taxon>
        <taxon>Bacillati</taxon>
        <taxon>Actinomycetota</taxon>
        <taxon>Actinomycetes</taxon>
        <taxon>Micrococcales</taxon>
        <taxon>Microbacteriaceae</taxon>
        <taxon>Pseudolysinimonas</taxon>
    </lineage>
</organism>
<reference evidence="2" key="1">
    <citation type="journal article" date="2014" name="Int. J. Syst. Evol. Microbiol.">
        <title>Complete genome sequence of Corynebacterium casei LMG S-19264T (=DSM 44701T), isolated from a smear-ripened cheese.</title>
        <authorList>
            <consortium name="US DOE Joint Genome Institute (JGI-PGF)"/>
            <person name="Walter F."/>
            <person name="Albersmeier A."/>
            <person name="Kalinowski J."/>
            <person name="Ruckert C."/>
        </authorList>
    </citation>
    <scope>NUCLEOTIDE SEQUENCE</scope>
    <source>
        <strain evidence="2">CGMCC 1.16548</strain>
    </source>
</reference>
<name>A0A8J3GQ66_9MICO</name>
<dbReference type="EMBL" id="BNAI01000002">
    <property type="protein sequence ID" value="GHF14500.1"/>
    <property type="molecule type" value="Genomic_DNA"/>
</dbReference>
<keyword evidence="3" id="KW-1185">Reference proteome</keyword>
<evidence type="ECO:0000313" key="3">
    <source>
        <dbReference type="Proteomes" id="UP000617531"/>
    </source>
</evidence>
<feature type="transmembrane region" description="Helical" evidence="1">
    <location>
        <begin position="261"/>
        <end position="286"/>
    </location>
</feature>
<gene>
    <name evidence="2" type="ORF">GCM10011600_14300</name>
</gene>
<dbReference type="Proteomes" id="UP000617531">
    <property type="component" value="Unassembled WGS sequence"/>
</dbReference>
<dbReference type="PANTHER" id="PTHR35007">
    <property type="entry name" value="INTEGRAL MEMBRANE PROTEIN-RELATED"/>
    <property type="match status" value="1"/>
</dbReference>
<evidence type="ECO:0000313" key="2">
    <source>
        <dbReference type="EMBL" id="GHF14500.1"/>
    </source>
</evidence>
<dbReference type="AlphaFoldDB" id="A0A8J3GQ66"/>
<keyword evidence="1" id="KW-1133">Transmembrane helix</keyword>
<reference evidence="2" key="2">
    <citation type="submission" date="2020-09" db="EMBL/GenBank/DDBJ databases">
        <authorList>
            <person name="Sun Q."/>
            <person name="Zhou Y."/>
        </authorList>
    </citation>
    <scope>NUCLEOTIDE SEQUENCE</scope>
    <source>
        <strain evidence="2">CGMCC 1.16548</strain>
    </source>
</reference>
<keyword evidence="1" id="KW-0812">Transmembrane</keyword>
<sequence length="293" mass="29381">MTASTPAAAVLRLAVLLEAGLPPLTAWRHLGESDPVAARVAEGGGADQLPAAILEATRDAAAASDWACVAAAWRVATDAGAPLAATLARLGEVLIATDDARREVEIALAGPLATSRVVLALPVLGLFGGALLGVDTLGVLATTPPGWFCLVAGGGLLLIARRWMRRLVARAREADPTPGLGCELVAVAVSGGAPASTALERAAAALAEAGLPPDDSAAPAITFAQRAGVPVAALLRAEARGARREAQAAVRMRIAALGTRLLLPLGLCVLPAFVALGVAPLLLAMISSTIASL</sequence>
<proteinExistence type="predicted"/>
<evidence type="ECO:0000256" key="1">
    <source>
        <dbReference type="SAM" id="Phobius"/>
    </source>
</evidence>
<comment type="caution">
    <text evidence="2">The sequence shown here is derived from an EMBL/GenBank/DDBJ whole genome shotgun (WGS) entry which is preliminary data.</text>
</comment>
<dbReference type="PANTHER" id="PTHR35007:SF4">
    <property type="entry name" value="CONSERVED TRANSMEMBRANE PROTEIN-RELATED"/>
    <property type="match status" value="1"/>
</dbReference>
<protein>
    <submittedName>
        <fullName evidence="2">Pilus assembly protein TadB</fullName>
    </submittedName>
</protein>
<accession>A0A8J3GQ66</accession>
<dbReference type="RefSeq" id="WP_191282779.1">
    <property type="nucleotide sequence ID" value="NZ_BNAI01000002.1"/>
</dbReference>